<keyword evidence="10" id="KW-1185">Reference proteome</keyword>
<dbReference type="GO" id="GO:0005886">
    <property type="term" value="C:plasma membrane"/>
    <property type="evidence" value="ECO:0007669"/>
    <property type="project" value="UniProtKB-SubCell"/>
</dbReference>
<feature type="transmembrane region" description="Helical" evidence="8">
    <location>
        <begin position="225"/>
        <end position="248"/>
    </location>
</feature>
<dbReference type="Proteomes" id="UP000621560">
    <property type="component" value="Unassembled WGS sequence"/>
</dbReference>
<dbReference type="Gene3D" id="1.20.1530.20">
    <property type="match status" value="2"/>
</dbReference>
<feature type="transmembrane region" description="Helical" evidence="8">
    <location>
        <begin position="191"/>
        <end position="213"/>
    </location>
</feature>
<dbReference type="EMBL" id="JACXIZ010000027">
    <property type="protein sequence ID" value="MBD2846715.1"/>
    <property type="molecule type" value="Genomic_DNA"/>
</dbReference>
<gene>
    <name evidence="9" type="ORF">IDH44_16080</name>
</gene>
<dbReference type="InterPro" id="IPR004776">
    <property type="entry name" value="Mem_transp_PIN-like"/>
</dbReference>
<evidence type="ECO:0000256" key="1">
    <source>
        <dbReference type="ARBA" id="ARBA00004651"/>
    </source>
</evidence>
<feature type="transmembrane region" description="Helical" evidence="8">
    <location>
        <begin position="98"/>
        <end position="122"/>
    </location>
</feature>
<dbReference type="AlphaFoldDB" id="A0A927BW35"/>
<evidence type="ECO:0000256" key="2">
    <source>
        <dbReference type="ARBA" id="ARBA00010145"/>
    </source>
</evidence>
<evidence type="ECO:0000256" key="5">
    <source>
        <dbReference type="ARBA" id="ARBA00022692"/>
    </source>
</evidence>
<feature type="transmembrane region" description="Helical" evidence="8">
    <location>
        <begin position="67"/>
        <end position="86"/>
    </location>
</feature>
<keyword evidence="7 8" id="KW-0472">Membrane</keyword>
<evidence type="ECO:0000256" key="3">
    <source>
        <dbReference type="ARBA" id="ARBA00022448"/>
    </source>
</evidence>
<dbReference type="PANTHER" id="PTHR36838:SF1">
    <property type="entry name" value="SLR1864 PROTEIN"/>
    <property type="match status" value="1"/>
</dbReference>
<evidence type="ECO:0000256" key="7">
    <source>
        <dbReference type="ARBA" id="ARBA00023136"/>
    </source>
</evidence>
<feature type="transmembrane region" description="Helical" evidence="8">
    <location>
        <begin position="38"/>
        <end position="55"/>
    </location>
</feature>
<evidence type="ECO:0000256" key="6">
    <source>
        <dbReference type="ARBA" id="ARBA00022989"/>
    </source>
</evidence>
<protein>
    <submittedName>
        <fullName evidence="9">AEC family transporter</fullName>
    </submittedName>
</protein>
<dbReference type="PANTHER" id="PTHR36838">
    <property type="entry name" value="AUXIN EFFLUX CARRIER FAMILY PROTEIN"/>
    <property type="match status" value="1"/>
</dbReference>
<evidence type="ECO:0000256" key="8">
    <source>
        <dbReference type="SAM" id="Phobius"/>
    </source>
</evidence>
<evidence type="ECO:0000313" key="9">
    <source>
        <dbReference type="EMBL" id="MBD2846715.1"/>
    </source>
</evidence>
<reference evidence="9" key="1">
    <citation type="submission" date="2020-09" db="EMBL/GenBank/DDBJ databases">
        <title>A novel bacterium of genus Paenibacillus, isolated from South China Sea.</title>
        <authorList>
            <person name="Huang H."/>
            <person name="Mo K."/>
            <person name="Hu Y."/>
        </authorList>
    </citation>
    <scope>NUCLEOTIDE SEQUENCE</scope>
    <source>
        <strain evidence="9">IB182496</strain>
    </source>
</reference>
<dbReference type="GO" id="GO:0055085">
    <property type="term" value="P:transmembrane transport"/>
    <property type="evidence" value="ECO:0007669"/>
    <property type="project" value="InterPro"/>
</dbReference>
<keyword evidence="3" id="KW-0813">Transport</keyword>
<proteinExistence type="inferred from homology"/>
<dbReference type="InterPro" id="IPR038770">
    <property type="entry name" value="Na+/solute_symporter_sf"/>
</dbReference>
<comment type="subcellular location">
    <subcellularLocation>
        <location evidence="1">Cell membrane</location>
        <topology evidence="1">Multi-pass membrane protein</topology>
    </subcellularLocation>
</comment>
<sequence>MIQDILTTLLEVIVPLAIPVVVGALLARYRNLDTKPLITLYFYMLSPALIFDALLNAELTWDDVYKTVAFSLLNLVLLWAVARGIGRLLRLPTTDTAGLTLISTFTNSVNYGLPLVLLAFGQLGLDKASIYVISQMVIVNTIGIYFAARSHFSVRQAIRSVFALPAIYAGMAAALVLLLDVQLPEPLLTGISMVAAAYSPIVMAVLGVQMMNVRTERLEPRMRRALGAGLVIRLALAPAIAWLVLLALNVDGMLRAVLFILASMPVAVNAVMLSTRFDASPRLVAKCILWTTLASFLLLPVLITLVATGTQ</sequence>
<feature type="transmembrane region" description="Helical" evidence="8">
    <location>
        <begin position="6"/>
        <end position="26"/>
    </location>
</feature>
<comment type="caution">
    <text evidence="9">The sequence shown here is derived from an EMBL/GenBank/DDBJ whole genome shotgun (WGS) entry which is preliminary data.</text>
</comment>
<feature type="transmembrane region" description="Helical" evidence="8">
    <location>
        <begin position="287"/>
        <end position="307"/>
    </location>
</feature>
<accession>A0A927BW35</accession>
<name>A0A927BW35_9BACL</name>
<organism evidence="9 10">
    <name type="scientific">Paenibacillus sabuli</name>
    <dbReference type="NCBI Taxonomy" id="2772509"/>
    <lineage>
        <taxon>Bacteria</taxon>
        <taxon>Bacillati</taxon>
        <taxon>Bacillota</taxon>
        <taxon>Bacilli</taxon>
        <taxon>Bacillales</taxon>
        <taxon>Paenibacillaceae</taxon>
        <taxon>Paenibacillus</taxon>
    </lineage>
</organism>
<evidence type="ECO:0000313" key="10">
    <source>
        <dbReference type="Proteomes" id="UP000621560"/>
    </source>
</evidence>
<comment type="similarity">
    <text evidence="2">Belongs to the auxin efflux carrier (TC 2.A.69) family.</text>
</comment>
<dbReference type="Pfam" id="PF03547">
    <property type="entry name" value="Mem_trans"/>
    <property type="match status" value="2"/>
</dbReference>
<feature type="transmembrane region" description="Helical" evidence="8">
    <location>
        <begin position="160"/>
        <end position="179"/>
    </location>
</feature>
<feature type="transmembrane region" description="Helical" evidence="8">
    <location>
        <begin position="128"/>
        <end position="148"/>
    </location>
</feature>
<evidence type="ECO:0000256" key="4">
    <source>
        <dbReference type="ARBA" id="ARBA00022475"/>
    </source>
</evidence>
<feature type="transmembrane region" description="Helical" evidence="8">
    <location>
        <begin position="254"/>
        <end position="275"/>
    </location>
</feature>
<dbReference type="RefSeq" id="WP_190919361.1">
    <property type="nucleotide sequence ID" value="NZ_JACXIZ010000027.1"/>
</dbReference>
<keyword evidence="6 8" id="KW-1133">Transmembrane helix</keyword>
<keyword evidence="4" id="KW-1003">Cell membrane</keyword>
<keyword evidence="5 8" id="KW-0812">Transmembrane</keyword>